<evidence type="ECO:0000256" key="1">
    <source>
        <dbReference type="SAM" id="MobiDB-lite"/>
    </source>
</evidence>
<feature type="region of interest" description="Disordered" evidence="1">
    <location>
        <begin position="126"/>
        <end position="214"/>
    </location>
</feature>
<feature type="compositionally biased region" description="Low complexity" evidence="1">
    <location>
        <begin position="592"/>
        <end position="619"/>
    </location>
</feature>
<dbReference type="STRING" id="1555241.A0A4P9X2E0"/>
<feature type="region of interest" description="Disordered" evidence="1">
    <location>
        <begin position="390"/>
        <end position="466"/>
    </location>
</feature>
<feature type="compositionally biased region" description="Low complexity" evidence="1">
    <location>
        <begin position="560"/>
        <end position="579"/>
    </location>
</feature>
<proteinExistence type="predicted"/>
<dbReference type="AlphaFoldDB" id="A0A4P9X2E0"/>
<feature type="compositionally biased region" description="Polar residues" evidence="1">
    <location>
        <begin position="391"/>
        <end position="402"/>
    </location>
</feature>
<feature type="region of interest" description="Disordered" evidence="1">
    <location>
        <begin position="503"/>
        <end position="530"/>
    </location>
</feature>
<dbReference type="Proteomes" id="UP000274922">
    <property type="component" value="Unassembled WGS sequence"/>
</dbReference>
<feature type="region of interest" description="Disordered" evidence="1">
    <location>
        <begin position="542"/>
        <end position="814"/>
    </location>
</feature>
<feature type="compositionally biased region" description="Low complexity" evidence="1">
    <location>
        <begin position="44"/>
        <end position="60"/>
    </location>
</feature>
<feature type="compositionally biased region" description="Polar residues" evidence="1">
    <location>
        <begin position="443"/>
        <end position="458"/>
    </location>
</feature>
<reference evidence="3" key="1">
    <citation type="journal article" date="2018" name="Nat. Microbiol.">
        <title>Leveraging single-cell genomics to expand the fungal tree of life.</title>
        <authorList>
            <person name="Ahrendt S.R."/>
            <person name="Quandt C.A."/>
            <person name="Ciobanu D."/>
            <person name="Clum A."/>
            <person name="Salamov A."/>
            <person name="Andreopoulos B."/>
            <person name="Cheng J.F."/>
            <person name="Woyke T."/>
            <person name="Pelin A."/>
            <person name="Henrissat B."/>
            <person name="Reynolds N.K."/>
            <person name="Benny G.L."/>
            <person name="Smith M.E."/>
            <person name="James T.Y."/>
            <person name="Grigoriev I.V."/>
        </authorList>
    </citation>
    <scope>NUCLEOTIDE SEQUENCE [LARGE SCALE GENOMIC DNA]</scope>
    <source>
        <strain evidence="3">ATCC 52028</strain>
    </source>
</reference>
<protein>
    <submittedName>
        <fullName evidence="2">Uncharacterized protein</fullName>
    </submittedName>
</protein>
<feature type="compositionally biased region" description="Basic and acidic residues" evidence="1">
    <location>
        <begin position="176"/>
        <end position="186"/>
    </location>
</feature>
<feature type="compositionally biased region" description="Polar residues" evidence="1">
    <location>
        <begin position="786"/>
        <end position="797"/>
    </location>
</feature>
<evidence type="ECO:0000313" key="3">
    <source>
        <dbReference type="Proteomes" id="UP000274922"/>
    </source>
</evidence>
<feature type="compositionally biased region" description="Gly residues" evidence="1">
    <location>
        <begin position="61"/>
        <end position="72"/>
    </location>
</feature>
<feature type="compositionally biased region" description="Low complexity" evidence="1">
    <location>
        <begin position="413"/>
        <end position="424"/>
    </location>
</feature>
<feature type="compositionally biased region" description="Low complexity" evidence="1">
    <location>
        <begin position="700"/>
        <end position="714"/>
    </location>
</feature>
<organism evidence="2 3">
    <name type="scientific">Caulochytrium protostelioides</name>
    <dbReference type="NCBI Taxonomy" id="1555241"/>
    <lineage>
        <taxon>Eukaryota</taxon>
        <taxon>Fungi</taxon>
        <taxon>Fungi incertae sedis</taxon>
        <taxon>Chytridiomycota</taxon>
        <taxon>Chytridiomycota incertae sedis</taxon>
        <taxon>Chytridiomycetes</taxon>
        <taxon>Caulochytriales</taxon>
        <taxon>Caulochytriaceae</taxon>
        <taxon>Caulochytrium</taxon>
    </lineage>
</organism>
<feature type="compositionally biased region" description="Pro residues" evidence="1">
    <location>
        <begin position="261"/>
        <end position="273"/>
    </location>
</feature>
<feature type="region of interest" description="Disordered" evidence="1">
    <location>
        <begin position="258"/>
        <end position="309"/>
    </location>
</feature>
<dbReference type="EMBL" id="ML014299">
    <property type="protein sequence ID" value="RKO99298.1"/>
    <property type="molecule type" value="Genomic_DNA"/>
</dbReference>
<accession>A0A4P9X2E0</accession>
<gene>
    <name evidence="2" type="ORF">CXG81DRAFT_27939</name>
</gene>
<feature type="compositionally biased region" description="Acidic residues" evidence="1">
    <location>
        <begin position="140"/>
        <end position="164"/>
    </location>
</feature>
<feature type="region of interest" description="Disordered" evidence="1">
    <location>
        <begin position="38"/>
        <end position="95"/>
    </location>
</feature>
<sequence>MDDDAGLIDLDRIEASNVSLWDSRDLGITTHRGLVDTRQTPFADDPSSASSVGSRDSGGLLLDGGGALGGARGGEDRSLWPRAGHVPMTGDGNGESAMPLLAASEPNLAILPLDEALDDVQPYLAEGIADRTPSPITEADYNDAGDDDTSDEDEGEDDGGGDGDGDSRTGKVLHGSGDEAVLRNDDVGGGEGGSRRRRDAIPMRPQSLVQPPALPFRVNRQLFNSTLAHQQRLSQTKHEGRAAAATAAAAVTAAVAAPRLGPSPAPSPSPSPSLSPSLSPSQPPWREKQHAIPSRRPSHLRPPSPVAASAALPNPELVVSLASPLSMSRSRPAAVETATVTTTATTSATAAMTVTAAIDVHVTVHAADDAVGSPPGPIPITTTALPVLRTPTRTDPTASESPAATRIHLSGLPSPRSSSWMPRPTTNQIATPPPARRDRRATVSSSSRLPAPTGTSPSPRRRGMLPARPWSSQALHAPAPATEARPWPSSPIARRLAAASPSASPVVPAAALSPSPSSSAAASPPLPTSPAASLLARRSIALTDETRVSPPTVAPPPTATSPARDVTSASPRSCAASASEPVSPATRWSRIAAPTTLSRPAAARPPAAADAAPGTPSPTRSASRINRIASMGRLSSTTAGPRRAVSAVTAPAGTAGAMPFGRRRSDASLDAAGHAARDERRSLASARSTPLLTPVAADGAATPPEASTPTTAAGALGGAYPRSGLPQRRSTTTRPSNPSSRLPRPVSSVGSLVFDSADASSRGSGPGGVRTSGLPRPMATATTATPRQGSAPTTVDTPSALLTLRSVRSLSPVE</sequence>
<keyword evidence="3" id="KW-1185">Reference proteome</keyword>
<name>A0A4P9X2E0_9FUNG</name>
<evidence type="ECO:0000313" key="2">
    <source>
        <dbReference type="EMBL" id="RKO99298.1"/>
    </source>
</evidence>
<feature type="compositionally biased region" description="Low complexity" evidence="1">
    <location>
        <begin position="726"/>
        <end position="748"/>
    </location>
</feature>